<organism evidence="2 3">
    <name type="scientific">Chlamydomonas eustigma</name>
    <dbReference type="NCBI Taxonomy" id="1157962"/>
    <lineage>
        <taxon>Eukaryota</taxon>
        <taxon>Viridiplantae</taxon>
        <taxon>Chlorophyta</taxon>
        <taxon>core chlorophytes</taxon>
        <taxon>Chlorophyceae</taxon>
        <taxon>CS clade</taxon>
        <taxon>Chlamydomonadales</taxon>
        <taxon>Chlamydomonadaceae</taxon>
        <taxon>Chlamydomonas</taxon>
    </lineage>
</organism>
<proteinExistence type="predicted"/>
<sequence>MGTGTSAYAFSVTMTAVYPNNFTLTISPNPTCDVALGCCSVNLEKVEFAINANCRNTIQYLSGTPVQPLLPSFTEQTWPGPAPMGYTNGEPLLVGKVTGLCPSGSQPGSCMEEVTVHLQLDAANTNCNTADKFFLNGQFWYAAYGSTPGSSNNCCGTNGDIN</sequence>
<dbReference type="AlphaFoldDB" id="A0A250XCD9"/>
<evidence type="ECO:0000259" key="1">
    <source>
        <dbReference type="Pfam" id="PF12499"/>
    </source>
</evidence>
<dbReference type="EMBL" id="BEGY01000053">
    <property type="protein sequence ID" value="GAX80549.1"/>
    <property type="molecule type" value="Genomic_DNA"/>
</dbReference>
<reference evidence="2 3" key="1">
    <citation type="submission" date="2017-08" db="EMBL/GenBank/DDBJ databases">
        <title>Acidophilic green algal genome provides insights into adaptation to an acidic environment.</title>
        <authorList>
            <person name="Hirooka S."/>
            <person name="Hirose Y."/>
            <person name="Kanesaki Y."/>
            <person name="Higuchi S."/>
            <person name="Fujiwara T."/>
            <person name="Onuma R."/>
            <person name="Era A."/>
            <person name="Ohbayashi R."/>
            <person name="Uzuka A."/>
            <person name="Nozaki H."/>
            <person name="Yoshikawa H."/>
            <person name="Miyagishima S.Y."/>
        </authorList>
    </citation>
    <scope>NUCLEOTIDE SEQUENCE [LARGE SCALE GENOMIC DNA]</scope>
    <source>
        <strain evidence="2 3">NIES-2499</strain>
    </source>
</reference>
<accession>A0A250XCD9</accession>
<evidence type="ECO:0000313" key="2">
    <source>
        <dbReference type="EMBL" id="GAX80549.1"/>
    </source>
</evidence>
<dbReference type="Pfam" id="PF12499">
    <property type="entry name" value="DUF3707"/>
    <property type="match status" value="1"/>
</dbReference>
<evidence type="ECO:0000313" key="3">
    <source>
        <dbReference type="Proteomes" id="UP000232323"/>
    </source>
</evidence>
<dbReference type="Proteomes" id="UP000232323">
    <property type="component" value="Unassembled WGS sequence"/>
</dbReference>
<comment type="caution">
    <text evidence="2">The sequence shown here is derived from an EMBL/GenBank/DDBJ whole genome shotgun (WGS) entry which is preliminary data.</text>
</comment>
<protein>
    <recommendedName>
        <fullName evidence="1">Pherophorin domain-containing protein</fullName>
    </recommendedName>
</protein>
<name>A0A250XCD9_9CHLO</name>
<feature type="domain" description="Pherophorin" evidence="1">
    <location>
        <begin position="4"/>
        <end position="155"/>
    </location>
</feature>
<dbReference type="OrthoDB" id="551849at2759"/>
<gene>
    <name evidence="2" type="ORF">CEUSTIGMA_g7987.t1</name>
</gene>
<keyword evidence="3" id="KW-1185">Reference proteome</keyword>
<dbReference type="InterPro" id="IPR024616">
    <property type="entry name" value="Pherophorin"/>
</dbReference>